<comment type="caution">
    <text evidence="2">The sequence shown here is derived from an EMBL/GenBank/DDBJ whole genome shotgun (WGS) entry which is preliminary data.</text>
</comment>
<proteinExistence type="predicted"/>
<organism evidence="2 3">
    <name type="scientific">Brachyspira aalborgi</name>
    <dbReference type="NCBI Taxonomy" id="29522"/>
    <lineage>
        <taxon>Bacteria</taxon>
        <taxon>Pseudomonadati</taxon>
        <taxon>Spirochaetota</taxon>
        <taxon>Spirochaetia</taxon>
        <taxon>Brachyspirales</taxon>
        <taxon>Brachyspiraceae</taxon>
        <taxon>Brachyspira</taxon>
    </lineage>
</organism>
<evidence type="ECO:0000259" key="1">
    <source>
        <dbReference type="Pfam" id="PF11396"/>
    </source>
</evidence>
<reference evidence="2 3" key="1">
    <citation type="journal article" date="1992" name="Lakartidningen">
        <title>[Penicillin V and not amoxicillin is the first choice preparation in acute otitis].</title>
        <authorList>
            <person name="Kamme C."/>
            <person name="Lundgren K."/>
            <person name="Prellner K."/>
        </authorList>
    </citation>
    <scope>NUCLEOTIDE SEQUENCE [LARGE SCALE GENOMIC DNA]</scope>
    <source>
        <strain evidence="2 3">PC3997IV</strain>
    </source>
</reference>
<dbReference type="Pfam" id="PF11396">
    <property type="entry name" value="PepSY_like"/>
    <property type="match status" value="1"/>
</dbReference>
<dbReference type="AlphaFoldDB" id="A0A5C8EN31"/>
<dbReference type="SUPFAM" id="SSF160574">
    <property type="entry name" value="BT0923-like"/>
    <property type="match status" value="1"/>
</dbReference>
<accession>A0A5C8EN31</accession>
<sequence length="91" mass="10133">MKRLICVLAILTVIGSASLFADWYIPLDQVPAAVMATAKKTCPEAEVWMVEMEAYNVYEVKMSNFMELYIDVNGNLLGQMGPMGPYGTTNY</sequence>
<name>A0A5C8EN31_9SPIR</name>
<protein>
    <recommendedName>
        <fullName evidence="1">Putative beta-lactamase-inhibitor-like PepSY-like domain-containing protein</fullName>
    </recommendedName>
</protein>
<dbReference type="EMBL" id="SAYD01000018">
    <property type="protein sequence ID" value="TXJ39176.1"/>
    <property type="molecule type" value="Genomic_DNA"/>
</dbReference>
<dbReference type="RefSeq" id="WP_147778585.1">
    <property type="nucleotide sequence ID" value="NZ_SAYD01000018.1"/>
</dbReference>
<dbReference type="InterPro" id="IPR021533">
    <property type="entry name" value="PepSY-like"/>
</dbReference>
<gene>
    <name evidence="2" type="ORF">EPJ81_05550</name>
</gene>
<dbReference type="Proteomes" id="UP000325002">
    <property type="component" value="Unassembled WGS sequence"/>
</dbReference>
<dbReference type="Gene3D" id="3.40.1420.30">
    <property type="match status" value="1"/>
</dbReference>
<feature type="domain" description="Putative beta-lactamase-inhibitor-like PepSY-like" evidence="1">
    <location>
        <begin position="24"/>
        <end position="77"/>
    </location>
</feature>
<evidence type="ECO:0000313" key="2">
    <source>
        <dbReference type="EMBL" id="TXJ39176.1"/>
    </source>
</evidence>
<evidence type="ECO:0000313" key="3">
    <source>
        <dbReference type="Proteomes" id="UP000325002"/>
    </source>
</evidence>